<dbReference type="AlphaFoldDB" id="A0A7W3MX91"/>
<dbReference type="SUPFAM" id="SSF51445">
    <property type="entry name" value="(Trans)glycosidases"/>
    <property type="match status" value="1"/>
</dbReference>
<gene>
    <name evidence="7" type="ORF">HNR21_002433</name>
</gene>
<dbReference type="RefSeq" id="WP_182705266.1">
    <property type="nucleotide sequence ID" value="NZ_JACJII010000001.1"/>
</dbReference>
<dbReference type="GO" id="GO:0004553">
    <property type="term" value="F:hydrolase activity, hydrolyzing O-glycosyl compounds"/>
    <property type="evidence" value="ECO:0007669"/>
    <property type="project" value="InterPro"/>
</dbReference>
<sequence length="388" mass="43444">MKPPRRIRGKVTAAAILAVTVAGTAVLTGGHDVPAPMRQTGESGPYRELRPAGPPLRAEAEITGSPRPEGPARVGAAPGAPGERECGGVSAELVPACGAWWGVSPGIDSLEYMESRFGRRFDLVHFWHGVDSTDVPNAEARRLARQGRILHVNIAGRAFGGGRVRWREIAEGRWDRALAAQARGIAELDRPVFVTFDHEPDTRPKIRTRGTGEDFAAAWRHVHDVYRRNGADNAVWVWVLTGYAGNFPRAASFYPGDRYVDWIGWEAYQAYLCDGRIWDAEDHMSFEDTLRPFHDWLKTEGVRAGIDPDKPYMINGLGSVRYTDPSLSVRWYREIPATLRRYPQIKAVQLWQPPEGMRCPWRIFDRPAEAEAFKRAGQDPYVNQRRPG</sequence>
<feature type="signal peptide" evidence="5">
    <location>
        <begin position="1"/>
        <end position="24"/>
    </location>
</feature>
<keyword evidence="8" id="KW-1185">Reference proteome</keyword>
<feature type="region of interest" description="Disordered" evidence="4">
    <location>
        <begin position="35"/>
        <end position="86"/>
    </location>
</feature>
<evidence type="ECO:0000313" key="7">
    <source>
        <dbReference type="EMBL" id="MBA9003551.1"/>
    </source>
</evidence>
<evidence type="ECO:0000313" key="8">
    <source>
        <dbReference type="Proteomes" id="UP000539313"/>
    </source>
</evidence>
<evidence type="ECO:0000256" key="2">
    <source>
        <dbReference type="ARBA" id="ARBA00023295"/>
    </source>
</evidence>
<dbReference type="EMBL" id="JACJII010000001">
    <property type="protein sequence ID" value="MBA9003551.1"/>
    <property type="molecule type" value="Genomic_DNA"/>
</dbReference>
<comment type="caution">
    <text evidence="3">Lacks conserved residue(s) required for the propagation of feature annotation.</text>
</comment>
<keyword evidence="1" id="KW-0378">Hydrolase</keyword>
<dbReference type="InterPro" id="IPR022790">
    <property type="entry name" value="GH26_dom"/>
</dbReference>
<comment type="similarity">
    <text evidence="3">Belongs to the glycosyl hydrolase 26 family.</text>
</comment>
<feature type="domain" description="GH26" evidence="6">
    <location>
        <begin position="72"/>
        <end position="386"/>
    </location>
</feature>
<evidence type="ECO:0000256" key="4">
    <source>
        <dbReference type="SAM" id="MobiDB-lite"/>
    </source>
</evidence>
<keyword evidence="5" id="KW-0732">Signal</keyword>
<dbReference type="InterPro" id="IPR017853">
    <property type="entry name" value="GH"/>
</dbReference>
<comment type="caution">
    <text evidence="7">The sequence shown here is derived from an EMBL/GenBank/DDBJ whole genome shotgun (WGS) entry which is preliminary data.</text>
</comment>
<accession>A0A7W3MX91</accession>
<protein>
    <recommendedName>
        <fullName evidence="6">GH26 domain-containing protein</fullName>
    </recommendedName>
</protein>
<evidence type="ECO:0000256" key="3">
    <source>
        <dbReference type="PROSITE-ProRule" id="PRU01100"/>
    </source>
</evidence>
<dbReference type="Pfam" id="PF02156">
    <property type="entry name" value="Glyco_hydro_26"/>
    <property type="match status" value="1"/>
</dbReference>
<reference evidence="7 8" key="1">
    <citation type="submission" date="2020-08" db="EMBL/GenBank/DDBJ databases">
        <title>Sequencing the genomes of 1000 actinobacteria strains.</title>
        <authorList>
            <person name="Klenk H.-P."/>
        </authorList>
    </citation>
    <scope>NUCLEOTIDE SEQUENCE [LARGE SCALE GENOMIC DNA]</scope>
    <source>
        <strain evidence="7 8">DSM 45823</strain>
    </source>
</reference>
<evidence type="ECO:0000259" key="6">
    <source>
        <dbReference type="PROSITE" id="PS51764"/>
    </source>
</evidence>
<proteinExistence type="inferred from homology"/>
<dbReference type="Proteomes" id="UP000539313">
    <property type="component" value="Unassembled WGS sequence"/>
</dbReference>
<feature type="compositionally biased region" description="Low complexity" evidence="4">
    <location>
        <begin position="71"/>
        <end position="81"/>
    </location>
</feature>
<dbReference type="PROSITE" id="PS51764">
    <property type="entry name" value="GH26"/>
    <property type="match status" value="1"/>
</dbReference>
<keyword evidence="2" id="KW-0326">Glycosidase</keyword>
<feature type="chain" id="PRO_5031388632" description="GH26 domain-containing protein" evidence="5">
    <location>
        <begin position="25"/>
        <end position="388"/>
    </location>
</feature>
<organism evidence="7 8">
    <name type="scientific">Thermomonospora cellulosilytica</name>
    <dbReference type="NCBI Taxonomy" id="1411118"/>
    <lineage>
        <taxon>Bacteria</taxon>
        <taxon>Bacillati</taxon>
        <taxon>Actinomycetota</taxon>
        <taxon>Actinomycetes</taxon>
        <taxon>Streptosporangiales</taxon>
        <taxon>Thermomonosporaceae</taxon>
        <taxon>Thermomonospora</taxon>
    </lineage>
</organism>
<dbReference type="Gene3D" id="3.20.20.80">
    <property type="entry name" value="Glycosidases"/>
    <property type="match status" value="1"/>
</dbReference>
<evidence type="ECO:0000256" key="1">
    <source>
        <dbReference type="ARBA" id="ARBA00022801"/>
    </source>
</evidence>
<evidence type="ECO:0000256" key="5">
    <source>
        <dbReference type="SAM" id="SignalP"/>
    </source>
</evidence>
<name>A0A7W3MX91_9ACTN</name>